<proteinExistence type="predicted"/>
<keyword evidence="3" id="KW-1185">Reference proteome</keyword>
<dbReference type="SMART" id="SM00450">
    <property type="entry name" value="RHOD"/>
    <property type="match status" value="1"/>
</dbReference>
<dbReference type="PANTHER" id="PTHR43031">
    <property type="entry name" value="FAD-DEPENDENT OXIDOREDUCTASE"/>
    <property type="match status" value="1"/>
</dbReference>
<dbReference type="InterPro" id="IPR036873">
    <property type="entry name" value="Rhodanese-like_dom_sf"/>
</dbReference>
<dbReference type="RefSeq" id="WP_343938592.1">
    <property type="nucleotide sequence ID" value="NZ_BAAABU010000025.1"/>
</dbReference>
<dbReference type="SUPFAM" id="SSF52821">
    <property type="entry name" value="Rhodanese/Cell cycle control phosphatase"/>
    <property type="match status" value="1"/>
</dbReference>
<protein>
    <recommendedName>
        <fullName evidence="1">Rhodanese domain-containing protein</fullName>
    </recommendedName>
</protein>
<evidence type="ECO:0000313" key="2">
    <source>
        <dbReference type="EMBL" id="GAA0256854.1"/>
    </source>
</evidence>
<reference evidence="3" key="1">
    <citation type="journal article" date="2019" name="Int. J. Syst. Evol. Microbiol.">
        <title>The Global Catalogue of Microorganisms (GCM) 10K type strain sequencing project: providing services to taxonomists for standard genome sequencing and annotation.</title>
        <authorList>
            <consortium name="The Broad Institute Genomics Platform"/>
            <consortium name="The Broad Institute Genome Sequencing Center for Infectious Disease"/>
            <person name="Wu L."/>
            <person name="Ma J."/>
        </authorList>
    </citation>
    <scope>NUCLEOTIDE SEQUENCE [LARGE SCALE GENOMIC DNA]</scope>
    <source>
        <strain evidence="3">JCM 3380</strain>
    </source>
</reference>
<feature type="domain" description="Rhodanese" evidence="1">
    <location>
        <begin position="15"/>
        <end position="102"/>
    </location>
</feature>
<dbReference type="Gene3D" id="3.40.250.10">
    <property type="entry name" value="Rhodanese-like domain"/>
    <property type="match status" value="1"/>
</dbReference>
<dbReference type="Pfam" id="PF00581">
    <property type="entry name" value="Rhodanese"/>
    <property type="match status" value="1"/>
</dbReference>
<evidence type="ECO:0000313" key="3">
    <source>
        <dbReference type="Proteomes" id="UP001500416"/>
    </source>
</evidence>
<evidence type="ECO:0000259" key="1">
    <source>
        <dbReference type="PROSITE" id="PS50206"/>
    </source>
</evidence>
<dbReference type="InterPro" id="IPR001307">
    <property type="entry name" value="Thiosulphate_STrfase_CS"/>
</dbReference>
<dbReference type="EMBL" id="BAAABU010000025">
    <property type="protein sequence ID" value="GAA0256854.1"/>
    <property type="molecule type" value="Genomic_DNA"/>
</dbReference>
<dbReference type="PANTHER" id="PTHR43031:SF1">
    <property type="entry name" value="PYRIDINE NUCLEOTIDE-DISULPHIDE OXIDOREDUCTASE"/>
    <property type="match status" value="1"/>
</dbReference>
<sequence>MAPEIDQNAFAARLAAGNAFVVDVREAREYRPGHVPGARNVPLSVLPVRVGELPKDQPVFVICQSGGRSARATELLRAVGVDAVDVLGGTGAWIAAGRPVEATAV</sequence>
<dbReference type="PROSITE" id="PS00380">
    <property type="entry name" value="RHODANESE_1"/>
    <property type="match status" value="1"/>
</dbReference>
<dbReference type="InterPro" id="IPR001763">
    <property type="entry name" value="Rhodanese-like_dom"/>
</dbReference>
<organism evidence="2 3">
    <name type="scientific">Saccharothrix mutabilis subsp. mutabilis</name>
    <dbReference type="NCBI Taxonomy" id="66855"/>
    <lineage>
        <taxon>Bacteria</taxon>
        <taxon>Bacillati</taxon>
        <taxon>Actinomycetota</taxon>
        <taxon>Actinomycetes</taxon>
        <taxon>Pseudonocardiales</taxon>
        <taxon>Pseudonocardiaceae</taxon>
        <taxon>Saccharothrix</taxon>
    </lineage>
</organism>
<dbReference type="Proteomes" id="UP001500416">
    <property type="component" value="Unassembled WGS sequence"/>
</dbReference>
<dbReference type="CDD" id="cd00158">
    <property type="entry name" value="RHOD"/>
    <property type="match status" value="1"/>
</dbReference>
<dbReference type="PROSITE" id="PS50206">
    <property type="entry name" value="RHODANESE_3"/>
    <property type="match status" value="1"/>
</dbReference>
<dbReference type="InterPro" id="IPR050229">
    <property type="entry name" value="GlpE_sulfurtransferase"/>
</dbReference>
<accession>A0ABP3EAU9</accession>
<name>A0ABP3EAU9_9PSEU</name>
<comment type="caution">
    <text evidence="2">The sequence shown here is derived from an EMBL/GenBank/DDBJ whole genome shotgun (WGS) entry which is preliminary data.</text>
</comment>
<gene>
    <name evidence="2" type="ORF">GCM10010492_67200</name>
</gene>